<protein>
    <submittedName>
        <fullName evidence="2">Uncharacterized protein</fullName>
    </submittedName>
</protein>
<keyword evidence="1" id="KW-0812">Transmembrane</keyword>
<evidence type="ECO:0000256" key="1">
    <source>
        <dbReference type="SAM" id="Phobius"/>
    </source>
</evidence>
<dbReference type="EMBL" id="LXQA010061628">
    <property type="protein sequence ID" value="MCI06376.1"/>
    <property type="molecule type" value="Genomic_DNA"/>
</dbReference>
<dbReference type="AlphaFoldDB" id="A0A392P521"/>
<keyword evidence="1" id="KW-0472">Membrane</keyword>
<proteinExistence type="predicted"/>
<keyword evidence="1" id="KW-1133">Transmembrane helix</keyword>
<reference evidence="2 3" key="1">
    <citation type="journal article" date="2018" name="Front. Plant Sci.">
        <title>Red Clover (Trifolium pratense) and Zigzag Clover (T. medium) - A Picture of Genomic Similarities and Differences.</title>
        <authorList>
            <person name="Dluhosova J."/>
            <person name="Istvanek J."/>
            <person name="Nedelnik J."/>
            <person name="Repkova J."/>
        </authorList>
    </citation>
    <scope>NUCLEOTIDE SEQUENCE [LARGE SCALE GENOMIC DNA]</scope>
    <source>
        <strain evidence="3">cv. 10/8</strain>
        <tissue evidence="2">Leaf</tissue>
    </source>
</reference>
<organism evidence="2 3">
    <name type="scientific">Trifolium medium</name>
    <dbReference type="NCBI Taxonomy" id="97028"/>
    <lineage>
        <taxon>Eukaryota</taxon>
        <taxon>Viridiplantae</taxon>
        <taxon>Streptophyta</taxon>
        <taxon>Embryophyta</taxon>
        <taxon>Tracheophyta</taxon>
        <taxon>Spermatophyta</taxon>
        <taxon>Magnoliopsida</taxon>
        <taxon>eudicotyledons</taxon>
        <taxon>Gunneridae</taxon>
        <taxon>Pentapetalae</taxon>
        <taxon>rosids</taxon>
        <taxon>fabids</taxon>
        <taxon>Fabales</taxon>
        <taxon>Fabaceae</taxon>
        <taxon>Papilionoideae</taxon>
        <taxon>50 kb inversion clade</taxon>
        <taxon>NPAAA clade</taxon>
        <taxon>Hologalegina</taxon>
        <taxon>IRL clade</taxon>
        <taxon>Trifolieae</taxon>
        <taxon>Trifolium</taxon>
    </lineage>
</organism>
<feature type="non-terminal residue" evidence="2">
    <location>
        <position position="154"/>
    </location>
</feature>
<feature type="transmembrane region" description="Helical" evidence="1">
    <location>
        <begin position="120"/>
        <end position="144"/>
    </location>
</feature>
<evidence type="ECO:0000313" key="2">
    <source>
        <dbReference type="EMBL" id="MCI06376.1"/>
    </source>
</evidence>
<name>A0A392P521_9FABA</name>
<dbReference type="Proteomes" id="UP000265520">
    <property type="component" value="Unassembled WGS sequence"/>
</dbReference>
<evidence type="ECO:0000313" key="3">
    <source>
        <dbReference type="Proteomes" id="UP000265520"/>
    </source>
</evidence>
<accession>A0A392P521</accession>
<keyword evidence="3" id="KW-1185">Reference proteome</keyword>
<comment type="caution">
    <text evidence="2">The sequence shown here is derived from an EMBL/GenBank/DDBJ whole genome shotgun (WGS) entry which is preliminary data.</text>
</comment>
<sequence length="154" mass="17190">MSGVQVHEFNDANKLTRPSQVVARNYNTSSAQSFQFSMFVDAGCFSNAQTGWGLVLKGQSGDVTWSACRREGIEVTPILAEALGLRWATQTALIQGIQSISHRYGIIEIVTLRKDSETCIGIMMISFSLMHIHMPLVNLNLVLYKQILQRMQLL</sequence>